<reference evidence="10" key="1">
    <citation type="submission" date="2016-02" db="EMBL/GenBank/DDBJ databases">
        <title>Genome sequence of Bacillus trypoxylicola KCTC 13244(T).</title>
        <authorList>
            <person name="Jeong H."/>
            <person name="Park S.-H."/>
            <person name="Choi S.-K."/>
        </authorList>
    </citation>
    <scope>NUCLEOTIDE SEQUENCE [LARGE SCALE GENOMIC DNA]</scope>
    <source>
        <strain evidence="10">KCTC 13244</strain>
    </source>
</reference>
<dbReference type="RefSeq" id="WP_061949638.1">
    <property type="nucleotide sequence ID" value="NZ_LTAO01000034.1"/>
</dbReference>
<accession>A0A161PZM8</accession>
<dbReference type="Proteomes" id="UP000075806">
    <property type="component" value="Unassembled WGS sequence"/>
</dbReference>
<evidence type="ECO:0000256" key="6">
    <source>
        <dbReference type="ARBA" id="ARBA00022989"/>
    </source>
</evidence>
<evidence type="ECO:0000256" key="2">
    <source>
        <dbReference type="ARBA" id="ARBA00009045"/>
    </source>
</evidence>
<evidence type="ECO:0000313" key="10">
    <source>
        <dbReference type="EMBL" id="KYG28215.1"/>
    </source>
</evidence>
<dbReference type="GO" id="GO:0006508">
    <property type="term" value="P:proteolysis"/>
    <property type="evidence" value="ECO:0007669"/>
    <property type="project" value="UniProtKB-KW"/>
</dbReference>
<evidence type="ECO:0000256" key="4">
    <source>
        <dbReference type="ARBA" id="ARBA00022692"/>
    </source>
</evidence>
<comment type="caution">
    <text evidence="10">The sequence shown here is derived from an EMBL/GenBank/DDBJ whole genome shotgun (WGS) entry which is preliminary data.</text>
</comment>
<organism evidence="10 11">
    <name type="scientific">Alkalihalobacillus trypoxylicola</name>
    <dbReference type="NCBI Taxonomy" id="519424"/>
    <lineage>
        <taxon>Bacteria</taxon>
        <taxon>Bacillati</taxon>
        <taxon>Bacillota</taxon>
        <taxon>Bacilli</taxon>
        <taxon>Bacillales</taxon>
        <taxon>Bacillaceae</taxon>
        <taxon>Alkalihalobacillus</taxon>
    </lineage>
</organism>
<feature type="transmembrane region" description="Helical" evidence="8">
    <location>
        <begin position="162"/>
        <end position="181"/>
    </location>
</feature>
<gene>
    <name evidence="10" type="ORF">AZF04_09960</name>
</gene>
<keyword evidence="6 8" id="KW-1133">Transmembrane helix</keyword>
<keyword evidence="5" id="KW-0378">Hydrolase</keyword>
<evidence type="ECO:0000313" key="11">
    <source>
        <dbReference type="Proteomes" id="UP000075806"/>
    </source>
</evidence>
<dbReference type="STRING" id="519424.AZF04_09960"/>
<evidence type="ECO:0000259" key="9">
    <source>
        <dbReference type="Pfam" id="PF01694"/>
    </source>
</evidence>
<protein>
    <recommendedName>
        <fullName evidence="9">Peptidase S54 rhomboid domain-containing protein</fullName>
    </recommendedName>
</protein>
<dbReference type="EMBL" id="LTAO01000034">
    <property type="protein sequence ID" value="KYG28215.1"/>
    <property type="molecule type" value="Genomic_DNA"/>
</dbReference>
<comment type="subcellular location">
    <subcellularLocation>
        <location evidence="1">Membrane</location>
        <topology evidence="1">Multi-pass membrane protein</topology>
    </subcellularLocation>
</comment>
<evidence type="ECO:0000256" key="7">
    <source>
        <dbReference type="ARBA" id="ARBA00023136"/>
    </source>
</evidence>
<evidence type="ECO:0000256" key="3">
    <source>
        <dbReference type="ARBA" id="ARBA00022670"/>
    </source>
</evidence>
<dbReference type="AlphaFoldDB" id="A0A161PZM8"/>
<dbReference type="GO" id="GO:0004252">
    <property type="term" value="F:serine-type endopeptidase activity"/>
    <property type="evidence" value="ECO:0007669"/>
    <property type="project" value="InterPro"/>
</dbReference>
<feature type="transmembrane region" description="Helical" evidence="8">
    <location>
        <begin position="61"/>
        <end position="78"/>
    </location>
</feature>
<dbReference type="SUPFAM" id="SSF144091">
    <property type="entry name" value="Rhomboid-like"/>
    <property type="match status" value="1"/>
</dbReference>
<dbReference type="InterPro" id="IPR022764">
    <property type="entry name" value="Peptidase_S54_rhomboid_dom"/>
</dbReference>
<comment type="similarity">
    <text evidence="2">Belongs to the peptidase S54 family.</text>
</comment>
<dbReference type="PANTHER" id="PTHR43066">
    <property type="entry name" value="RHOMBOID-RELATED PROTEIN"/>
    <property type="match status" value="1"/>
</dbReference>
<feature type="domain" description="Peptidase S54 rhomboid" evidence="9">
    <location>
        <begin position="46"/>
        <end position="181"/>
    </location>
</feature>
<feature type="transmembrane region" description="Helical" evidence="8">
    <location>
        <begin position="9"/>
        <end position="28"/>
    </location>
</feature>
<dbReference type="OrthoDB" id="9813074at2"/>
<dbReference type="Pfam" id="PF01694">
    <property type="entry name" value="Rhomboid"/>
    <property type="match status" value="1"/>
</dbReference>
<feature type="transmembrane region" description="Helical" evidence="8">
    <location>
        <begin position="134"/>
        <end position="156"/>
    </location>
</feature>
<proteinExistence type="inferred from homology"/>
<name>A0A161PZM8_9BACI</name>
<feature type="transmembrane region" description="Helical" evidence="8">
    <location>
        <begin position="85"/>
        <end position="104"/>
    </location>
</feature>
<keyword evidence="3" id="KW-0645">Protease</keyword>
<keyword evidence="4 8" id="KW-0812">Transmembrane</keyword>
<evidence type="ECO:0000256" key="1">
    <source>
        <dbReference type="ARBA" id="ARBA00004141"/>
    </source>
</evidence>
<evidence type="ECO:0000256" key="5">
    <source>
        <dbReference type="ARBA" id="ARBA00022801"/>
    </source>
</evidence>
<dbReference type="InterPro" id="IPR035952">
    <property type="entry name" value="Rhomboid-like_sf"/>
</dbReference>
<keyword evidence="11" id="KW-1185">Reference proteome</keyword>
<dbReference type="GO" id="GO:0016020">
    <property type="term" value="C:membrane"/>
    <property type="evidence" value="ECO:0007669"/>
    <property type="project" value="UniProtKB-SubCell"/>
</dbReference>
<sequence length="192" mass="22035">MDFLVLRKSIVTLIFFGLCTFIFLIGQLTTPENLRFLAVAFDEFPQNWFTLITHGFLHIEWYHYSINMLLLLFIGMWVEQLLGKIRYILLVSISILAGGITLILFQTGGIGFSVAGIAILFYYHLAFPWKKEILFNLPNFILPLFIVVISLLALAFDWMSSVGHIPHLIGALTGILFLFVYKNKHTNLEFSE</sequence>
<feature type="transmembrane region" description="Helical" evidence="8">
    <location>
        <begin position="110"/>
        <end position="127"/>
    </location>
</feature>
<dbReference type="Gene3D" id="1.20.1540.10">
    <property type="entry name" value="Rhomboid-like"/>
    <property type="match status" value="1"/>
</dbReference>
<dbReference type="PANTHER" id="PTHR43066:SF1">
    <property type="entry name" value="RHOMBOID PROTEIN 2"/>
    <property type="match status" value="1"/>
</dbReference>
<keyword evidence="7 8" id="KW-0472">Membrane</keyword>
<evidence type="ECO:0000256" key="8">
    <source>
        <dbReference type="SAM" id="Phobius"/>
    </source>
</evidence>